<reference evidence="1 2" key="1">
    <citation type="submission" date="2016-04" db="EMBL/GenBank/DDBJ databases">
        <title>Genome analyses suggest a sexual origin of heterokaryosis in a supposedly ancient asexual fungus.</title>
        <authorList>
            <person name="Ropars J."/>
            <person name="Sedzielewska K."/>
            <person name="Noel J."/>
            <person name="Charron P."/>
            <person name="Farinelli L."/>
            <person name="Marton T."/>
            <person name="Kruger M."/>
            <person name="Pelin A."/>
            <person name="Brachmann A."/>
            <person name="Corradi N."/>
        </authorList>
    </citation>
    <scope>NUCLEOTIDE SEQUENCE [LARGE SCALE GENOMIC DNA]</scope>
    <source>
        <strain evidence="1 2">C2</strain>
    </source>
</reference>
<dbReference type="VEuPathDB" id="FungiDB:RhiirA1_462164"/>
<gene>
    <name evidence="1" type="ORF">RhiirC2_788949</name>
</gene>
<evidence type="ECO:0000313" key="1">
    <source>
        <dbReference type="EMBL" id="PKK63407.1"/>
    </source>
</evidence>
<dbReference type="Proteomes" id="UP000233469">
    <property type="component" value="Unassembled WGS sequence"/>
</dbReference>
<protein>
    <submittedName>
        <fullName evidence="1">Uncharacterized protein</fullName>
    </submittedName>
</protein>
<comment type="caution">
    <text evidence="1">The sequence shown here is derived from an EMBL/GenBank/DDBJ whole genome shotgun (WGS) entry which is preliminary data.</text>
</comment>
<dbReference type="VEuPathDB" id="FungiDB:RhiirFUN_014840"/>
<dbReference type="EMBL" id="LLXL01001660">
    <property type="protein sequence ID" value="PKK63407.1"/>
    <property type="molecule type" value="Genomic_DNA"/>
</dbReference>
<accession>A0A2N1MP36</accession>
<reference evidence="1 2" key="2">
    <citation type="submission" date="2017-10" db="EMBL/GenBank/DDBJ databases">
        <title>Extensive intraspecific genome diversity in a model arbuscular mycorrhizal fungus.</title>
        <authorList>
            <person name="Chen E.C.H."/>
            <person name="Morin E."/>
            <person name="Baudet D."/>
            <person name="Noel J."/>
            <person name="Ndikumana S."/>
            <person name="Charron P."/>
            <person name="St-Onge C."/>
            <person name="Giorgi J."/>
            <person name="Grigoriev I.V."/>
            <person name="Roux C."/>
            <person name="Martin F.M."/>
            <person name="Corradi N."/>
        </authorList>
    </citation>
    <scope>NUCLEOTIDE SEQUENCE [LARGE SCALE GENOMIC DNA]</scope>
    <source>
        <strain evidence="1 2">C2</strain>
    </source>
</reference>
<name>A0A2N1MP36_9GLOM</name>
<dbReference type="AlphaFoldDB" id="A0A2N1MP36"/>
<sequence>MQQARIVYDHADTISRFTTQWAVYCFFTCLRVTPCYYSIDQKAARRELVAVLSGLSANTKDIYLVPLVKEHVTIDAAMEQIIRFQGRTLRWGTSNDSKALCHRCGKLGCAPTSCPLNQRRGRSLQLINGKIKSLFDRWYLTSQIYSNEDIEEDQENYFTSSLSNYINIKVRSKWNKQKIQENGFSGNDDIIIEENIKLQAGDVIEIEGKKDNDDDIENEKWFACI</sequence>
<evidence type="ECO:0000313" key="2">
    <source>
        <dbReference type="Proteomes" id="UP000233469"/>
    </source>
</evidence>
<organism evidence="1 2">
    <name type="scientific">Rhizophagus irregularis</name>
    <dbReference type="NCBI Taxonomy" id="588596"/>
    <lineage>
        <taxon>Eukaryota</taxon>
        <taxon>Fungi</taxon>
        <taxon>Fungi incertae sedis</taxon>
        <taxon>Mucoromycota</taxon>
        <taxon>Glomeromycotina</taxon>
        <taxon>Glomeromycetes</taxon>
        <taxon>Glomerales</taxon>
        <taxon>Glomeraceae</taxon>
        <taxon>Rhizophagus</taxon>
    </lineage>
</organism>
<proteinExistence type="predicted"/>